<reference evidence="2 3" key="1">
    <citation type="journal article" date="2006" name="Science">
        <title>Genome of rice cluster I archaea -- the key methane producers in the rice rhizosphere.</title>
        <authorList>
            <person name="Erkel C."/>
            <person name="Kube M."/>
            <person name="Reinhardt R."/>
            <person name="Liesack W."/>
        </authorList>
    </citation>
    <scope>NUCLEOTIDE SEQUENCE [LARGE SCALE GENOMIC DNA]</scope>
    <source>
        <strain evidence="3">DSM 22066 / NBRC 105507 / MRE50</strain>
    </source>
</reference>
<accession>Q0W924</accession>
<dbReference type="NCBIfam" id="TIGR01550">
    <property type="entry name" value="DOC_P1"/>
    <property type="match status" value="1"/>
</dbReference>
<organism evidence="2 3">
    <name type="scientific">Methanocella arvoryzae (strain DSM 22066 / NBRC 105507 / MRE50)</name>
    <dbReference type="NCBI Taxonomy" id="351160"/>
    <lineage>
        <taxon>Archaea</taxon>
        <taxon>Methanobacteriati</taxon>
        <taxon>Methanobacteriota</taxon>
        <taxon>Stenosarchaea group</taxon>
        <taxon>Methanomicrobia</taxon>
        <taxon>Methanocellales</taxon>
        <taxon>Methanocellaceae</taxon>
        <taxon>Methanocella</taxon>
    </lineage>
</organism>
<dbReference type="SUPFAM" id="SSF140931">
    <property type="entry name" value="Fic-like"/>
    <property type="match status" value="1"/>
</dbReference>
<evidence type="ECO:0000259" key="1">
    <source>
        <dbReference type="PROSITE" id="PS51459"/>
    </source>
</evidence>
<dbReference type="RefSeq" id="WP_012037383.1">
    <property type="nucleotide sequence ID" value="NC_009464.1"/>
</dbReference>
<dbReference type="InterPro" id="IPR053737">
    <property type="entry name" value="Type_II_TA_Toxin"/>
</dbReference>
<dbReference type="EMBL" id="AM114193">
    <property type="protein sequence ID" value="CAJ35102.1"/>
    <property type="molecule type" value="Genomic_DNA"/>
</dbReference>
<dbReference type="PROSITE" id="PS51459">
    <property type="entry name" value="FIDO"/>
    <property type="match status" value="1"/>
</dbReference>
<dbReference type="PANTHER" id="PTHR39426:SF1">
    <property type="entry name" value="HOMOLOGY TO DEATH-ON-CURING PROTEIN OF PHAGE P1"/>
    <property type="match status" value="1"/>
</dbReference>
<evidence type="ECO:0000313" key="3">
    <source>
        <dbReference type="Proteomes" id="UP000000663"/>
    </source>
</evidence>
<dbReference type="eggNOG" id="arCOG06831">
    <property type="taxonomic scope" value="Archaea"/>
</dbReference>
<sequence>MPGFIFTHVDQLIDIQIIAISRNHSEADDGFEGIVRDGAFGILDYVIEQPDWVPELSVDVIKYSAFVLHTIASQHPFAQANKRTGFIAAENCLLLCGLRLDVGHIELDDFMLNVANGTFTIDQVEDWLTRHVQAR</sequence>
<dbReference type="Proteomes" id="UP000000663">
    <property type="component" value="Chromosome"/>
</dbReference>
<dbReference type="InterPro" id="IPR036597">
    <property type="entry name" value="Fido-like_dom_sf"/>
</dbReference>
<dbReference type="InterPro" id="IPR003812">
    <property type="entry name" value="Fido"/>
</dbReference>
<dbReference type="GeneID" id="5144876"/>
<dbReference type="AlphaFoldDB" id="Q0W924"/>
<evidence type="ECO:0000313" key="2">
    <source>
        <dbReference type="EMBL" id="CAJ35102.1"/>
    </source>
</evidence>
<dbReference type="InterPro" id="IPR006440">
    <property type="entry name" value="Doc"/>
</dbReference>
<keyword evidence="3" id="KW-1185">Reference proteome</keyword>
<dbReference type="KEGG" id="rci:LRC73"/>
<dbReference type="Gene3D" id="1.20.120.1870">
    <property type="entry name" value="Fic/DOC protein, Fido domain"/>
    <property type="match status" value="1"/>
</dbReference>
<dbReference type="PANTHER" id="PTHR39426">
    <property type="entry name" value="HOMOLOGY TO DEATH-ON-CURING PROTEIN OF PHAGE P1"/>
    <property type="match status" value="1"/>
</dbReference>
<dbReference type="Pfam" id="PF02661">
    <property type="entry name" value="Fic"/>
    <property type="match status" value="1"/>
</dbReference>
<dbReference type="GO" id="GO:0016301">
    <property type="term" value="F:kinase activity"/>
    <property type="evidence" value="ECO:0007669"/>
    <property type="project" value="InterPro"/>
</dbReference>
<gene>
    <name evidence="2" type="ORF">LRC73</name>
</gene>
<protein>
    <submittedName>
        <fullName evidence="2">Predicted bacteriophage protein (Death-on-curing protein family)</fullName>
    </submittedName>
</protein>
<dbReference type="OrthoDB" id="123270at2157"/>
<name>Q0W924_METAR</name>
<feature type="domain" description="Fido" evidence="1">
    <location>
        <begin position="15"/>
        <end position="130"/>
    </location>
</feature>
<proteinExistence type="predicted"/>